<evidence type="ECO:0000313" key="4">
    <source>
        <dbReference type="EMBL" id="PRO73842.1"/>
    </source>
</evidence>
<accession>A0A2S9VBM0</accession>
<evidence type="ECO:0000259" key="3">
    <source>
        <dbReference type="Pfam" id="PF16537"/>
    </source>
</evidence>
<dbReference type="InterPro" id="IPR032389">
    <property type="entry name" value="GspB_C"/>
</dbReference>
<protein>
    <submittedName>
        <fullName evidence="4">General secretion pathway protein GspB</fullName>
    </submittedName>
</protein>
<evidence type="ECO:0000256" key="1">
    <source>
        <dbReference type="SAM" id="MobiDB-lite"/>
    </source>
</evidence>
<keyword evidence="5" id="KW-1185">Reference proteome</keyword>
<feature type="region of interest" description="Disordered" evidence="1">
    <location>
        <begin position="182"/>
        <end position="219"/>
    </location>
</feature>
<dbReference type="RefSeq" id="WP_105934342.1">
    <property type="nucleotide sequence ID" value="NZ_PVNP01000082.1"/>
</dbReference>
<evidence type="ECO:0000313" key="5">
    <source>
        <dbReference type="Proteomes" id="UP000238949"/>
    </source>
</evidence>
<keyword evidence="2" id="KW-0472">Membrane</keyword>
<proteinExistence type="predicted"/>
<dbReference type="AlphaFoldDB" id="A0A2S9VBM0"/>
<name>A0A2S9VBM0_9ALTE</name>
<organism evidence="4 5">
    <name type="scientific">Alteromonas alba</name>
    <dbReference type="NCBI Taxonomy" id="2079529"/>
    <lineage>
        <taxon>Bacteria</taxon>
        <taxon>Pseudomonadati</taxon>
        <taxon>Pseudomonadota</taxon>
        <taxon>Gammaproteobacteria</taxon>
        <taxon>Alteromonadales</taxon>
        <taxon>Alteromonadaceae</taxon>
        <taxon>Alteromonas/Salinimonas group</taxon>
        <taxon>Alteromonas</taxon>
    </lineage>
</organism>
<evidence type="ECO:0000256" key="2">
    <source>
        <dbReference type="SAM" id="Phobius"/>
    </source>
</evidence>
<dbReference type="Proteomes" id="UP000238949">
    <property type="component" value="Unassembled WGS sequence"/>
</dbReference>
<feature type="domain" description="Type II secretion system protein GspB C-terminal" evidence="3">
    <location>
        <begin position="296"/>
        <end position="355"/>
    </location>
</feature>
<reference evidence="5" key="1">
    <citation type="journal article" date="2020" name="Int. J. Syst. Evol. Microbiol.">
        <title>Alteromonas alba sp. nov., a marine bacterium isolated from the seawater of the West Pacific Ocean.</title>
        <authorList>
            <person name="Sun C."/>
            <person name="Wu Y.-H."/>
            <person name="Xamxidin M."/>
            <person name="Cheng H."/>
            <person name="Xu X.-W."/>
        </authorList>
    </citation>
    <scope>NUCLEOTIDE SEQUENCE [LARGE SCALE GENOMIC DNA]</scope>
    <source>
        <strain evidence="5">190</strain>
    </source>
</reference>
<gene>
    <name evidence="4" type="ORF">C6Y40_09195</name>
</gene>
<feature type="compositionally biased region" description="Polar residues" evidence="1">
    <location>
        <begin position="195"/>
        <end position="207"/>
    </location>
</feature>
<dbReference type="GO" id="GO:0015627">
    <property type="term" value="C:type II protein secretion system complex"/>
    <property type="evidence" value="ECO:0007669"/>
    <property type="project" value="InterPro"/>
</dbReference>
<dbReference type="EMBL" id="PVNP01000082">
    <property type="protein sequence ID" value="PRO73842.1"/>
    <property type="molecule type" value="Genomic_DNA"/>
</dbReference>
<sequence length="359" mass="38772">MNQIIPIQQASPGMMIVQVTAQNGPVKIKKSGLITSDAMIQGLIEMGVQEIEYDPEQTVEICTDEALVTTEQTPTQALLRGQYDTRAQKADSAISDQFNRSLFLPTVNGLPGQWQRLFKPVMTGLLLAIGGCATGYLLAVGPAMLKPLLDGPDTVSERVVSQTVVVSPPAVPSSPVAAVENAKPAAEMAGKAEENSPSEQTATNRVANTDRETATPEPAAIEPEMPTAEESALVADNESDKVAVSPELMARFNKVLTDLEKEEARGIEPSASDTVVTVHDDIQRVDQLPAHLLTRLPAMDFSAHMYASAPADRWVRVNGDDKGEGDWIADRVQIVNIEAQRVILRFEGEVFSMTALTDW</sequence>
<comment type="caution">
    <text evidence="4">The sequence shown here is derived from an EMBL/GenBank/DDBJ whole genome shotgun (WGS) entry which is preliminary data.</text>
</comment>
<keyword evidence="2" id="KW-1133">Transmembrane helix</keyword>
<dbReference type="OrthoDB" id="5432325at2"/>
<dbReference type="Pfam" id="PF16537">
    <property type="entry name" value="T2SSB"/>
    <property type="match status" value="1"/>
</dbReference>
<feature type="transmembrane region" description="Helical" evidence="2">
    <location>
        <begin position="125"/>
        <end position="145"/>
    </location>
</feature>
<keyword evidence="2" id="KW-0812">Transmembrane</keyword>